<evidence type="ECO:0008006" key="11">
    <source>
        <dbReference type="Google" id="ProtNLM"/>
    </source>
</evidence>
<feature type="compositionally biased region" description="Basic residues" evidence="5">
    <location>
        <begin position="274"/>
        <end position="283"/>
    </location>
</feature>
<keyword evidence="2 4" id="KW-0863">Zinc-finger</keyword>
<feature type="compositionally biased region" description="Polar residues" evidence="5">
    <location>
        <begin position="58"/>
        <end position="79"/>
    </location>
</feature>
<dbReference type="Pfam" id="PF13923">
    <property type="entry name" value="zf-C3HC4_2"/>
    <property type="match status" value="1"/>
</dbReference>
<dbReference type="Pfam" id="PF02190">
    <property type="entry name" value="LON_substr_bdg"/>
    <property type="match status" value="1"/>
</dbReference>
<dbReference type="PROSITE" id="PS50089">
    <property type="entry name" value="ZF_RING_2"/>
    <property type="match status" value="1"/>
</dbReference>
<evidence type="ECO:0000313" key="10">
    <source>
        <dbReference type="Proteomes" id="UP000308652"/>
    </source>
</evidence>
<keyword evidence="3" id="KW-0862">Zinc</keyword>
<accession>A0A5C3MQK0</accession>
<evidence type="ECO:0000256" key="3">
    <source>
        <dbReference type="ARBA" id="ARBA00022833"/>
    </source>
</evidence>
<keyword evidence="10" id="KW-1185">Reference proteome</keyword>
<dbReference type="PROSITE" id="PS00518">
    <property type="entry name" value="ZF_RING_1"/>
    <property type="match status" value="1"/>
</dbReference>
<evidence type="ECO:0000256" key="2">
    <source>
        <dbReference type="ARBA" id="ARBA00022771"/>
    </source>
</evidence>
<dbReference type="InterPro" id="IPR001841">
    <property type="entry name" value="Znf_RING"/>
</dbReference>
<evidence type="ECO:0000256" key="4">
    <source>
        <dbReference type="PROSITE-ProRule" id="PRU00175"/>
    </source>
</evidence>
<dbReference type="Proteomes" id="UP000308652">
    <property type="component" value="Unassembled WGS sequence"/>
</dbReference>
<dbReference type="GO" id="GO:0061630">
    <property type="term" value="F:ubiquitin protein ligase activity"/>
    <property type="evidence" value="ECO:0007669"/>
    <property type="project" value="TreeGrafter"/>
</dbReference>
<sequence>MSTGSSSSLSNTDPCPPSPTATASGSTGGIPCNTPLVQPTQVHESPSPADAGRASASHRVQLSDSHSPNLTSQSRSMNTLPPEPSSDAAASAHPSLPPSNTTLPSSTPCVPMPSTPLQPSDIRPALVCPHCLSRLNAPTTLHCGHTICAHHVSSSSSPTSDPNSPLPACPIPSCSTVRSSAQLPRIPPHSRVQYRPAPPPQHEDPPAPQMSLAEPKLDVTVNKILSLVSRTQQALQDDENRAGFIPQPSGNHSDDNDSDQGSSSSHSRRDSSHRPRKRRRRHSPQPEPDDGDWSDDLLSHLRRQATHNRDTRDDEPLSTHGAPPVRHDRAAILTRFEKDFLTELTCEICFVLLYQPITTPCQHTFCAKCLHRSLDHSSNCPVCRQNLPGFSYFQDHPMNKIILSLILQTFPTIYKERGDAIEQEERDARLDTPIFVCQLSFPGMPTLLHFFEPRYRLMLRRCLESPNPRFGMIMPPKTTTPSAQIDYGTMLEIKSVQMLPDGRSVVETWGAFRFRILERGTLDGYMVGRIERIDDYPEDITEPLVENGHSSPEDNSVATFLRDALEEASHVLTRPSAAPTSSSSSSSSSQLRFVPSQPSNEELMDTCKAFLDRLQRGTAPWVVQRLSSTYGSMPTEASAFSFWVALVLPIEEHEKSKLLPLRSPRLRLLLVVHWIEQLNNNWYAWLLFVLRDGWMLDGPAGPIAICIALVLMAFRFLFRWI</sequence>
<feature type="region of interest" description="Disordered" evidence="5">
    <location>
        <begin position="188"/>
        <end position="211"/>
    </location>
</feature>
<dbReference type="GO" id="GO:0008270">
    <property type="term" value="F:zinc ion binding"/>
    <property type="evidence" value="ECO:0007669"/>
    <property type="project" value="UniProtKB-KW"/>
</dbReference>
<dbReference type="Gene3D" id="2.30.130.40">
    <property type="entry name" value="LON domain-like"/>
    <property type="match status" value="1"/>
</dbReference>
<dbReference type="STRING" id="68775.A0A5C3MQK0"/>
<evidence type="ECO:0000256" key="1">
    <source>
        <dbReference type="ARBA" id="ARBA00022723"/>
    </source>
</evidence>
<dbReference type="InterPro" id="IPR046336">
    <property type="entry name" value="Lon_prtase_N_sf"/>
</dbReference>
<dbReference type="SMART" id="SM00464">
    <property type="entry name" value="LON"/>
    <property type="match status" value="1"/>
</dbReference>
<dbReference type="PANTHER" id="PTHR23327">
    <property type="entry name" value="RING FINGER PROTEIN 127"/>
    <property type="match status" value="1"/>
</dbReference>
<keyword evidence="1" id="KW-0479">Metal-binding</keyword>
<feature type="domain" description="Lon N-terminal" evidence="8">
    <location>
        <begin position="422"/>
        <end position="679"/>
    </location>
</feature>
<dbReference type="Gene3D" id="3.30.40.10">
    <property type="entry name" value="Zinc/RING finger domain, C3HC4 (zinc finger)"/>
    <property type="match status" value="2"/>
</dbReference>
<reference evidence="9 10" key="1">
    <citation type="journal article" date="2019" name="Nat. Ecol. Evol.">
        <title>Megaphylogeny resolves global patterns of mushroom evolution.</title>
        <authorList>
            <person name="Varga T."/>
            <person name="Krizsan K."/>
            <person name="Foldi C."/>
            <person name="Dima B."/>
            <person name="Sanchez-Garcia M."/>
            <person name="Sanchez-Ramirez S."/>
            <person name="Szollosi G.J."/>
            <person name="Szarkandi J.G."/>
            <person name="Papp V."/>
            <person name="Albert L."/>
            <person name="Andreopoulos W."/>
            <person name="Angelini C."/>
            <person name="Antonin V."/>
            <person name="Barry K.W."/>
            <person name="Bougher N.L."/>
            <person name="Buchanan P."/>
            <person name="Buyck B."/>
            <person name="Bense V."/>
            <person name="Catcheside P."/>
            <person name="Chovatia M."/>
            <person name="Cooper J."/>
            <person name="Damon W."/>
            <person name="Desjardin D."/>
            <person name="Finy P."/>
            <person name="Geml J."/>
            <person name="Haridas S."/>
            <person name="Hughes K."/>
            <person name="Justo A."/>
            <person name="Karasinski D."/>
            <person name="Kautmanova I."/>
            <person name="Kiss B."/>
            <person name="Kocsube S."/>
            <person name="Kotiranta H."/>
            <person name="LaButti K.M."/>
            <person name="Lechner B.E."/>
            <person name="Liimatainen K."/>
            <person name="Lipzen A."/>
            <person name="Lukacs Z."/>
            <person name="Mihaltcheva S."/>
            <person name="Morgado L.N."/>
            <person name="Niskanen T."/>
            <person name="Noordeloos M.E."/>
            <person name="Ohm R.A."/>
            <person name="Ortiz-Santana B."/>
            <person name="Ovrebo C."/>
            <person name="Racz N."/>
            <person name="Riley R."/>
            <person name="Savchenko A."/>
            <person name="Shiryaev A."/>
            <person name="Soop K."/>
            <person name="Spirin V."/>
            <person name="Szebenyi C."/>
            <person name="Tomsovsky M."/>
            <person name="Tulloss R.E."/>
            <person name="Uehling J."/>
            <person name="Grigoriev I.V."/>
            <person name="Vagvolgyi C."/>
            <person name="Papp T."/>
            <person name="Martin F.M."/>
            <person name="Miettinen O."/>
            <person name="Hibbett D.S."/>
            <person name="Nagy L.G."/>
        </authorList>
    </citation>
    <scope>NUCLEOTIDE SEQUENCE [LARGE SCALE GENOMIC DNA]</scope>
    <source>
        <strain evidence="9 10">CBS 166.37</strain>
    </source>
</reference>
<dbReference type="EMBL" id="ML213591">
    <property type="protein sequence ID" value="TFK43511.1"/>
    <property type="molecule type" value="Genomic_DNA"/>
</dbReference>
<dbReference type="PANTHER" id="PTHR23327:SF42">
    <property type="entry name" value="LON PEPTIDASE N-TERMINAL DOMAIN AND RING FINGER PROTEIN C14F5.10C"/>
    <property type="match status" value="1"/>
</dbReference>
<feature type="region of interest" description="Disordered" evidence="5">
    <location>
        <begin position="232"/>
        <end position="296"/>
    </location>
</feature>
<evidence type="ECO:0000256" key="6">
    <source>
        <dbReference type="SAM" id="Phobius"/>
    </source>
</evidence>
<dbReference type="OrthoDB" id="264917at2759"/>
<dbReference type="CDD" id="cd16449">
    <property type="entry name" value="RING-HC"/>
    <property type="match status" value="1"/>
</dbReference>
<feature type="region of interest" description="Disordered" evidence="5">
    <location>
        <begin position="305"/>
        <end position="324"/>
    </location>
</feature>
<evidence type="ECO:0000259" key="7">
    <source>
        <dbReference type="PROSITE" id="PS50089"/>
    </source>
</evidence>
<gene>
    <name evidence="9" type="ORF">BDQ12DRAFT_183272</name>
</gene>
<proteinExistence type="predicted"/>
<dbReference type="SUPFAM" id="SSF57850">
    <property type="entry name" value="RING/U-box"/>
    <property type="match status" value="2"/>
</dbReference>
<feature type="compositionally biased region" description="Low complexity" evidence="5">
    <location>
        <begin position="1"/>
        <end position="10"/>
    </location>
</feature>
<evidence type="ECO:0000256" key="5">
    <source>
        <dbReference type="SAM" id="MobiDB-lite"/>
    </source>
</evidence>
<keyword evidence="6" id="KW-1133">Transmembrane helix</keyword>
<feature type="region of interest" description="Disordered" evidence="5">
    <location>
        <begin position="571"/>
        <end position="600"/>
    </location>
</feature>
<evidence type="ECO:0000313" key="9">
    <source>
        <dbReference type="EMBL" id="TFK43511.1"/>
    </source>
</evidence>
<dbReference type="SMART" id="SM00184">
    <property type="entry name" value="RING"/>
    <property type="match status" value="2"/>
</dbReference>
<evidence type="ECO:0000259" key="8">
    <source>
        <dbReference type="PROSITE" id="PS51787"/>
    </source>
</evidence>
<keyword evidence="6" id="KW-0472">Membrane</keyword>
<dbReference type="AlphaFoldDB" id="A0A5C3MQK0"/>
<feature type="transmembrane region" description="Helical" evidence="6">
    <location>
        <begin position="700"/>
        <end position="718"/>
    </location>
</feature>
<dbReference type="SUPFAM" id="SSF88697">
    <property type="entry name" value="PUA domain-like"/>
    <property type="match status" value="1"/>
</dbReference>
<dbReference type="InterPro" id="IPR013083">
    <property type="entry name" value="Znf_RING/FYVE/PHD"/>
</dbReference>
<dbReference type="PROSITE" id="PS51787">
    <property type="entry name" value="LON_N"/>
    <property type="match status" value="1"/>
</dbReference>
<feature type="compositionally biased region" description="Low complexity" evidence="5">
    <location>
        <begin position="85"/>
        <end position="108"/>
    </location>
</feature>
<keyword evidence="6" id="KW-0812">Transmembrane</keyword>
<organism evidence="9 10">
    <name type="scientific">Crucibulum laeve</name>
    <dbReference type="NCBI Taxonomy" id="68775"/>
    <lineage>
        <taxon>Eukaryota</taxon>
        <taxon>Fungi</taxon>
        <taxon>Dikarya</taxon>
        <taxon>Basidiomycota</taxon>
        <taxon>Agaricomycotina</taxon>
        <taxon>Agaricomycetes</taxon>
        <taxon>Agaricomycetidae</taxon>
        <taxon>Agaricales</taxon>
        <taxon>Agaricineae</taxon>
        <taxon>Nidulariaceae</taxon>
        <taxon>Crucibulum</taxon>
    </lineage>
</organism>
<dbReference type="InterPro" id="IPR017907">
    <property type="entry name" value="Znf_RING_CS"/>
</dbReference>
<name>A0A5C3MQK0_9AGAR</name>
<dbReference type="CDD" id="cd16514">
    <property type="entry name" value="RING-HC_LONFs_rpt2"/>
    <property type="match status" value="1"/>
</dbReference>
<dbReference type="Gene3D" id="1.20.58.1480">
    <property type="match status" value="1"/>
</dbReference>
<feature type="compositionally biased region" description="Basic and acidic residues" evidence="5">
    <location>
        <begin position="307"/>
        <end position="317"/>
    </location>
</feature>
<feature type="region of interest" description="Disordered" evidence="5">
    <location>
        <begin position="1"/>
        <end position="116"/>
    </location>
</feature>
<feature type="domain" description="RING-type" evidence="7">
    <location>
        <begin position="346"/>
        <end position="384"/>
    </location>
</feature>
<protein>
    <recommendedName>
        <fullName evidence="11">PUA-like domain-containing protein</fullName>
    </recommendedName>
</protein>
<feature type="compositionally biased region" description="Polar residues" evidence="5">
    <location>
        <begin position="35"/>
        <end position="44"/>
    </location>
</feature>
<dbReference type="InterPro" id="IPR003111">
    <property type="entry name" value="Lon_prtase_N"/>
</dbReference>
<dbReference type="InterPro" id="IPR015947">
    <property type="entry name" value="PUA-like_sf"/>
</dbReference>